<name>A0A2T7U8M8_9BURK</name>
<dbReference type="EMBL" id="LFYT02000046">
    <property type="protein sequence ID" value="PVE40991.1"/>
    <property type="molecule type" value="Genomic_DNA"/>
</dbReference>
<organism evidence="1 2">
    <name type="scientific">Limnohabitans planktonicus II-D5</name>
    <dbReference type="NCBI Taxonomy" id="1293045"/>
    <lineage>
        <taxon>Bacteria</taxon>
        <taxon>Pseudomonadati</taxon>
        <taxon>Pseudomonadota</taxon>
        <taxon>Betaproteobacteria</taxon>
        <taxon>Burkholderiales</taxon>
        <taxon>Comamonadaceae</taxon>
        <taxon>Limnohabitans</taxon>
    </lineage>
</organism>
<evidence type="ECO:0000313" key="2">
    <source>
        <dbReference type="Proteomes" id="UP000037507"/>
    </source>
</evidence>
<keyword evidence="2" id="KW-1185">Reference proteome</keyword>
<protein>
    <submittedName>
        <fullName evidence="1">Uncharacterized protein</fullName>
    </submittedName>
</protein>
<sequence>MRKTQISVRMVCEQTSHLVAPAAKVFGGPTLTDKSEMKYAHTITALALCANVAQAQISSFGEPPPSAGKKIADQIDNKVKSFFSGLLGQETKMGSTTFDPTTNKKFKFVEEFDLGCKETAYVDAGIFMKHYIFVDCNGSVVDEEHIPADQQSDMLQHRYAALAELREAESKRLDEEHRRLAEKQAAEKDAAKQKAEVAALWNAIKGAGGIFVVRSEKTCLDGDKSALMNQARNLSDVWSLSQCYVPSERSQTLTVNIGNVKNTSMKDVGFTCIGTAPSGTVLTRVKSMAYDKWNPGDIKQFTVEIDRHPQVKSYSCSIN</sequence>
<comment type="caution">
    <text evidence="1">The sequence shown here is derived from an EMBL/GenBank/DDBJ whole genome shotgun (WGS) entry which is preliminary data.</text>
</comment>
<accession>A0A2T7U8M8</accession>
<proteinExistence type="predicted"/>
<dbReference type="Proteomes" id="UP000037507">
    <property type="component" value="Unassembled WGS sequence"/>
</dbReference>
<evidence type="ECO:0000313" key="1">
    <source>
        <dbReference type="EMBL" id="PVE40991.1"/>
    </source>
</evidence>
<reference evidence="1" key="1">
    <citation type="submission" date="2017-04" db="EMBL/GenBank/DDBJ databases">
        <title>Unexpected and diverse lifestyles within the genus Limnohabitans.</title>
        <authorList>
            <person name="Kasalicky V."/>
            <person name="Mehrshad M."/>
            <person name="Andrei S.-A."/>
            <person name="Salcher M."/>
            <person name="Kratochvilova H."/>
            <person name="Simek K."/>
            <person name="Ghai R."/>
        </authorList>
    </citation>
    <scope>NUCLEOTIDE SEQUENCE [LARGE SCALE GENOMIC DNA]</scope>
    <source>
        <strain evidence="1">II-D5</strain>
    </source>
</reference>
<dbReference type="AlphaFoldDB" id="A0A2T7U8M8"/>
<gene>
    <name evidence="1" type="ORF">H663_019540</name>
</gene>